<evidence type="ECO:0000313" key="1">
    <source>
        <dbReference type="EMBL" id="PWR70082.1"/>
    </source>
</evidence>
<organism evidence="1 2">
    <name type="scientific">Methanospirillum stamsii</name>
    <dbReference type="NCBI Taxonomy" id="1277351"/>
    <lineage>
        <taxon>Archaea</taxon>
        <taxon>Methanobacteriati</taxon>
        <taxon>Methanobacteriota</taxon>
        <taxon>Stenosarchaea group</taxon>
        <taxon>Methanomicrobia</taxon>
        <taxon>Methanomicrobiales</taxon>
        <taxon>Methanospirillaceae</taxon>
        <taxon>Methanospirillum</taxon>
    </lineage>
</organism>
<name>A0A2V2MPQ2_9EURY</name>
<gene>
    <name evidence="1" type="ORF">DLD82_16675</name>
</gene>
<dbReference type="AlphaFoldDB" id="A0A2V2MPQ2"/>
<sequence length="191" mass="20293">MSKPEGFSLCPDNVKGTGHHSGVGGGALHQNMPWDAACRGSMQKQPYNLFPVVFLLLVLPVILTPPQVTGCCDEIVSTRNMLILADYPDDMVPVPVIHPEEANKTASQAVPAPESGPVMSVPIPAGLKTPAISQVSLLADPAPTPTPSMAKGWVQVNLGTSIDSPGQMVEDRQRYMASGLFNVHVYHQFAG</sequence>
<proteinExistence type="predicted"/>
<comment type="caution">
    <text evidence="1">The sequence shown here is derived from an EMBL/GenBank/DDBJ whole genome shotgun (WGS) entry which is preliminary data.</text>
</comment>
<accession>A0A2V2MPQ2</accession>
<keyword evidence="2" id="KW-1185">Reference proteome</keyword>
<dbReference type="EMBL" id="QGMZ01000049">
    <property type="protein sequence ID" value="PWR70082.1"/>
    <property type="molecule type" value="Genomic_DNA"/>
</dbReference>
<evidence type="ECO:0000313" key="2">
    <source>
        <dbReference type="Proteomes" id="UP000245934"/>
    </source>
</evidence>
<protein>
    <submittedName>
        <fullName evidence="1">Uncharacterized protein</fullName>
    </submittedName>
</protein>
<reference evidence="1 2" key="1">
    <citation type="submission" date="2018-05" db="EMBL/GenBank/DDBJ databases">
        <title>Draft genome of Methanospirillum stamsii Pt1.</title>
        <authorList>
            <person name="Dueholm M.S."/>
            <person name="Nielsen P.H."/>
            <person name="Bakmann L.F."/>
            <person name="Otzen D.E."/>
        </authorList>
    </citation>
    <scope>NUCLEOTIDE SEQUENCE [LARGE SCALE GENOMIC DNA]</scope>
    <source>
        <strain evidence="1 2">Pt1</strain>
    </source>
</reference>
<dbReference type="Proteomes" id="UP000245934">
    <property type="component" value="Unassembled WGS sequence"/>
</dbReference>